<name>A0A0F9P5L6_9ZZZZ</name>
<dbReference type="PANTHER" id="PTHR48098">
    <property type="entry name" value="ENTEROCHELIN ESTERASE-RELATED"/>
    <property type="match status" value="1"/>
</dbReference>
<dbReference type="PANTHER" id="PTHR48098:SF3">
    <property type="entry name" value="IRON(III) ENTEROBACTIN ESTERASE"/>
    <property type="match status" value="1"/>
</dbReference>
<comment type="caution">
    <text evidence="2">The sequence shown here is derived from an EMBL/GenBank/DDBJ whole genome shotgun (WGS) entry which is preliminary data.</text>
</comment>
<keyword evidence="1" id="KW-0472">Membrane</keyword>
<accession>A0A0F9P5L6</accession>
<gene>
    <name evidence="2" type="ORF">LCGC14_0885830</name>
</gene>
<sequence>MRIKQNKANLDSKQKSIFLCPKMRSTLKKNYISLGTQSIIIVTVFGLVIWFMTCAPQGAPSLRFEISFPESLSGEPITGRMFVMITRNADREPRFQVGAYTNRPGANNAPLFGVDVKQLEPGESVVIDENTLGYPPHSLRDIPAGDYYVQALLNVYTEFHRSDGHVIWAHMDQWEGQKFNLSPGNLLSEGQKVHIDPDAGYTVKLSLTRVIPPIDIPPDTKWVKRIKMQSKLLTEFWGHPIYLGATVLLPKGYEEHSNVYYPVLYYQGHFSLDAPFYFTAEEPSKSLVTGSERERQRRERRYQLSKHWISDDFPRMIVVNFQHPTPYYDDSYGVNSANNGPYGDAIMTELIPHIEEHFRIIRKPYARLLTGGSTGGWISLALQVYHPEFFGGTWTFCPDPVDFRRHVTVNIYEDENAFVEPGHEWLVPERGEERSPEGQVWATIRQNSQIHAVLGSKGRSGEYLDMWEAVYGPVGEDGYPKPVWDKLTGVIDHKVAEYWRENGYDLRYYIETNWPKIGPHLVGKLHIYCGDMDNYYLNLAVYMLEDSLKNTKNPFYGGSFTYGRPMVGHGWVGVKPLELLKTMARHITKNAPRGENTAAWKYK</sequence>
<protein>
    <recommendedName>
        <fullName evidence="3">Esterase</fullName>
    </recommendedName>
</protein>
<evidence type="ECO:0000313" key="2">
    <source>
        <dbReference type="EMBL" id="KKN25339.1"/>
    </source>
</evidence>
<evidence type="ECO:0000256" key="1">
    <source>
        <dbReference type="SAM" id="Phobius"/>
    </source>
</evidence>
<dbReference type="InterPro" id="IPR029058">
    <property type="entry name" value="AB_hydrolase_fold"/>
</dbReference>
<reference evidence="2" key="1">
    <citation type="journal article" date="2015" name="Nature">
        <title>Complex archaea that bridge the gap between prokaryotes and eukaryotes.</title>
        <authorList>
            <person name="Spang A."/>
            <person name="Saw J.H."/>
            <person name="Jorgensen S.L."/>
            <person name="Zaremba-Niedzwiedzka K."/>
            <person name="Martijn J."/>
            <person name="Lind A.E."/>
            <person name="van Eijk R."/>
            <person name="Schleper C."/>
            <person name="Guy L."/>
            <person name="Ettema T.J."/>
        </authorList>
    </citation>
    <scope>NUCLEOTIDE SEQUENCE</scope>
</reference>
<dbReference type="SUPFAM" id="SSF53474">
    <property type="entry name" value="alpha/beta-Hydrolases"/>
    <property type="match status" value="1"/>
</dbReference>
<dbReference type="AlphaFoldDB" id="A0A0F9P5L6"/>
<dbReference type="InterPro" id="IPR000801">
    <property type="entry name" value="Esterase-like"/>
</dbReference>
<keyword evidence="1" id="KW-0812">Transmembrane</keyword>
<keyword evidence="1" id="KW-1133">Transmembrane helix</keyword>
<feature type="transmembrane region" description="Helical" evidence="1">
    <location>
        <begin position="31"/>
        <end position="52"/>
    </location>
</feature>
<dbReference type="InterPro" id="IPR050583">
    <property type="entry name" value="Mycobacterial_A85_antigen"/>
</dbReference>
<dbReference type="Pfam" id="PF00756">
    <property type="entry name" value="Esterase"/>
    <property type="match status" value="1"/>
</dbReference>
<proteinExistence type="predicted"/>
<dbReference type="EMBL" id="LAZR01002809">
    <property type="protein sequence ID" value="KKN25339.1"/>
    <property type="molecule type" value="Genomic_DNA"/>
</dbReference>
<organism evidence="2">
    <name type="scientific">marine sediment metagenome</name>
    <dbReference type="NCBI Taxonomy" id="412755"/>
    <lineage>
        <taxon>unclassified sequences</taxon>
        <taxon>metagenomes</taxon>
        <taxon>ecological metagenomes</taxon>
    </lineage>
</organism>
<evidence type="ECO:0008006" key="3">
    <source>
        <dbReference type="Google" id="ProtNLM"/>
    </source>
</evidence>
<dbReference type="Gene3D" id="3.40.50.1820">
    <property type="entry name" value="alpha/beta hydrolase"/>
    <property type="match status" value="1"/>
</dbReference>